<dbReference type="KEGG" id="bsan:CHH28_01125"/>
<dbReference type="InterPro" id="IPR000182">
    <property type="entry name" value="GNAT_dom"/>
</dbReference>
<dbReference type="RefSeq" id="WP_094058585.1">
    <property type="nucleotide sequence ID" value="NZ_CP022530.1"/>
</dbReference>
<organism evidence="2 3">
    <name type="scientific">Bacterioplanes sanyensis</name>
    <dbReference type="NCBI Taxonomy" id="1249553"/>
    <lineage>
        <taxon>Bacteria</taxon>
        <taxon>Pseudomonadati</taxon>
        <taxon>Pseudomonadota</taxon>
        <taxon>Gammaproteobacteria</taxon>
        <taxon>Oceanospirillales</taxon>
        <taxon>Oceanospirillaceae</taxon>
        <taxon>Bacterioplanes</taxon>
    </lineage>
</organism>
<dbReference type="CDD" id="cd04301">
    <property type="entry name" value="NAT_SF"/>
    <property type="match status" value="1"/>
</dbReference>
<evidence type="ECO:0000313" key="2">
    <source>
        <dbReference type="EMBL" id="ASP37367.1"/>
    </source>
</evidence>
<dbReference type="PROSITE" id="PS51186">
    <property type="entry name" value="GNAT"/>
    <property type="match status" value="1"/>
</dbReference>
<reference evidence="2 3" key="1">
    <citation type="submission" date="2017-07" db="EMBL/GenBank/DDBJ databases">
        <title>Annotated genome sequence of Bacterioplanes sanyensis isolated from Red Sea.</title>
        <authorList>
            <person name="Rehman Z.U."/>
        </authorList>
    </citation>
    <scope>NUCLEOTIDE SEQUENCE [LARGE SCALE GENOMIC DNA]</scope>
    <source>
        <strain evidence="2 3">NV9</strain>
    </source>
</reference>
<evidence type="ECO:0000313" key="3">
    <source>
        <dbReference type="Proteomes" id="UP000202440"/>
    </source>
</evidence>
<proteinExistence type="predicted"/>
<evidence type="ECO:0000259" key="1">
    <source>
        <dbReference type="PROSITE" id="PS51186"/>
    </source>
</evidence>
<gene>
    <name evidence="2" type="ORF">CHH28_01125</name>
</gene>
<sequence>MPLQFSTARLTVTPLPHLAVADSASPNLDRSGLENQDASRPNATHALLEQLPQLLSPAVVQHLPAHFQHIHNSTQAAAWLNQMQAESHMLTIQFSASQALVGLLFIAEPEPNAAYIGYLLAEAYWRQGLASELLQGLIETAQQHKQWHQLVGGVEADNLASCRVLEKLGFKQQPAQGESLFYSFDLKANRP</sequence>
<dbReference type="Proteomes" id="UP000202440">
    <property type="component" value="Chromosome"/>
</dbReference>
<dbReference type="GO" id="GO:0016747">
    <property type="term" value="F:acyltransferase activity, transferring groups other than amino-acyl groups"/>
    <property type="evidence" value="ECO:0007669"/>
    <property type="project" value="InterPro"/>
</dbReference>
<protein>
    <submittedName>
        <fullName evidence="2">GNAT family N-acetyltransferase</fullName>
    </submittedName>
</protein>
<feature type="domain" description="N-acetyltransferase" evidence="1">
    <location>
        <begin position="53"/>
        <end position="187"/>
    </location>
</feature>
<dbReference type="InterPro" id="IPR016181">
    <property type="entry name" value="Acyl_CoA_acyltransferase"/>
</dbReference>
<dbReference type="Pfam" id="PF13302">
    <property type="entry name" value="Acetyltransf_3"/>
    <property type="match status" value="1"/>
</dbReference>
<keyword evidence="3" id="KW-1185">Reference proteome</keyword>
<keyword evidence="2" id="KW-0808">Transferase</keyword>
<dbReference type="OrthoDB" id="6293260at2"/>
<dbReference type="PANTHER" id="PTHR43792">
    <property type="entry name" value="GNAT FAMILY, PUTATIVE (AFU_ORTHOLOGUE AFUA_3G00765)-RELATED-RELATED"/>
    <property type="match status" value="1"/>
</dbReference>
<dbReference type="AlphaFoldDB" id="A0A222FE45"/>
<dbReference type="EMBL" id="CP022530">
    <property type="protein sequence ID" value="ASP37367.1"/>
    <property type="molecule type" value="Genomic_DNA"/>
</dbReference>
<dbReference type="PANTHER" id="PTHR43792:SF1">
    <property type="entry name" value="N-ACETYLTRANSFERASE DOMAIN-CONTAINING PROTEIN"/>
    <property type="match status" value="1"/>
</dbReference>
<dbReference type="Gene3D" id="3.40.630.30">
    <property type="match status" value="1"/>
</dbReference>
<name>A0A222FE45_9GAMM</name>
<accession>A0A222FE45</accession>
<dbReference type="SUPFAM" id="SSF55729">
    <property type="entry name" value="Acyl-CoA N-acyltransferases (Nat)"/>
    <property type="match status" value="1"/>
</dbReference>
<dbReference type="InterPro" id="IPR051531">
    <property type="entry name" value="N-acetyltransferase"/>
</dbReference>